<name>A0A6H0XN04_9PEZI</name>
<evidence type="ECO:0000256" key="1">
    <source>
        <dbReference type="SAM" id="MobiDB-lite"/>
    </source>
</evidence>
<dbReference type="OrthoDB" id="5331170at2759"/>
<dbReference type="EMBL" id="CP051139">
    <property type="protein sequence ID" value="QIW96102.1"/>
    <property type="molecule type" value="Genomic_DNA"/>
</dbReference>
<organism evidence="2 3">
    <name type="scientific">Peltaster fructicola</name>
    <dbReference type="NCBI Taxonomy" id="286661"/>
    <lineage>
        <taxon>Eukaryota</taxon>
        <taxon>Fungi</taxon>
        <taxon>Dikarya</taxon>
        <taxon>Ascomycota</taxon>
        <taxon>Pezizomycotina</taxon>
        <taxon>Dothideomycetes</taxon>
        <taxon>Dothideomycetes incertae sedis</taxon>
        <taxon>Peltaster</taxon>
    </lineage>
</organism>
<accession>A0A6H0XN04</accession>
<feature type="region of interest" description="Disordered" evidence="1">
    <location>
        <begin position="18"/>
        <end position="39"/>
    </location>
</feature>
<evidence type="ECO:0000313" key="3">
    <source>
        <dbReference type="Proteomes" id="UP000503462"/>
    </source>
</evidence>
<dbReference type="Proteomes" id="UP000503462">
    <property type="component" value="Chromosome 1"/>
</dbReference>
<dbReference type="AlphaFoldDB" id="A0A6H0XN04"/>
<keyword evidence="3" id="KW-1185">Reference proteome</keyword>
<reference evidence="2 3" key="1">
    <citation type="journal article" date="2016" name="Sci. Rep.">
        <title>Peltaster fructicola genome reveals evolution from an invasive phytopathogen to an ectophytic parasite.</title>
        <authorList>
            <person name="Xu C."/>
            <person name="Chen H."/>
            <person name="Gleason M.L."/>
            <person name="Xu J.R."/>
            <person name="Liu H."/>
            <person name="Zhang R."/>
            <person name="Sun G."/>
        </authorList>
    </citation>
    <scope>NUCLEOTIDE SEQUENCE [LARGE SCALE GENOMIC DNA]</scope>
    <source>
        <strain evidence="2 3">LNHT1506</strain>
    </source>
</reference>
<gene>
    <name evidence="2" type="ORF">AMS68_001620</name>
</gene>
<evidence type="ECO:0000313" key="2">
    <source>
        <dbReference type="EMBL" id="QIW96102.1"/>
    </source>
</evidence>
<sequence length="222" mass="26115">MAGYAAVERPFAETFQNNRWNSRGRMAGPNRGPRRSAPEELPYLVQRNGVWKQGNRTIRDVKPNLYFVRPTDGKRAGASGRVLDCMTGEGPDVFVSKCGDKRTLMRDRPQRWQWSGWGLSDREWHDLRRYDKDYRRGDLSAVLDLPRNATARLKRSKYNYQSRKYESWRELPADPWTDARWAEGARRSDMAPLCFRDMGWQWYSRVPVNAGRFPGGRPRERW</sequence>
<protein>
    <submittedName>
        <fullName evidence="2">Uncharacterized protein</fullName>
    </submittedName>
</protein>
<proteinExistence type="predicted"/>